<dbReference type="SUPFAM" id="SSF56322">
    <property type="entry name" value="ADC synthase"/>
    <property type="match status" value="1"/>
</dbReference>
<name>A0ABU6CU50_9GAMM</name>
<dbReference type="NCBIfam" id="NF006563">
    <property type="entry name" value="PRK09070.1"/>
    <property type="match status" value="1"/>
</dbReference>
<accession>A0ABU6CU50</accession>
<dbReference type="EMBL" id="JAYMYJ010000042">
    <property type="protein sequence ID" value="MEB4590350.1"/>
    <property type="molecule type" value="Genomic_DNA"/>
</dbReference>
<dbReference type="InterPro" id="IPR006805">
    <property type="entry name" value="Anth_synth_I_N"/>
</dbReference>
<dbReference type="RefSeq" id="WP_324693639.1">
    <property type="nucleotide sequence ID" value="NZ_JAYMYJ010000042.1"/>
</dbReference>
<dbReference type="InterPro" id="IPR015890">
    <property type="entry name" value="Chorismate_C"/>
</dbReference>
<gene>
    <name evidence="3" type="ORF">VSS37_05115</name>
</gene>
<dbReference type="Gene3D" id="3.60.120.10">
    <property type="entry name" value="Anthranilate synthase"/>
    <property type="match status" value="1"/>
</dbReference>
<dbReference type="PANTHER" id="PTHR11236:SF9">
    <property type="entry name" value="ANTHRANILATE SYNTHASE COMPONENT 1"/>
    <property type="match status" value="1"/>
</dbReference>
<dbReference type="Proteomes" id="UP001308005">
    <property type="component" value="Unassembled WGS sequence"/>
</dbReference>
<feature type="domain" description="Anthranilate synthase component I N-terminal" evidence="2">
    <location>
        <begin position="17"/>
        <end position="135"/>
    </location>
</feature>
<dbReference type="Pfam" id="PF00425">
    <property type="entry name" value="Chorismate_bind"/>
    <property type="match status" value="1"/>
</dbReference>
<protein>
    <submittedName>
        <fullName evidence="3">Aminodeoxychorismate synthase component I</fullName>
        <ecNumber evidence="3">2.6.1.85</ecNumber>
    </submittedName>
</protein>
<dbReference type="InterPro" id="IPR019999">
    <property type="entry name" value="Anth_synth_I-like"/>
</dbReference>
<comment type="caution">
    <text evidence="3">The sequence shown here is derived from an EMBL/GenBank/DDBJ whole genome shotgun (WGS) entry which is preliminary data.</text>
</comment>
<keyword evidence="3" id="KW-0032">Aminotransferase</keyword>
<feature type="domain" description="Chorismate-utilising enzyme C-terminal" evidence="1">
    <location>
        <begin position="178"/>
        <end position="432"/>
    </location>
</feature>
<evidence type="ECO:0000259" key="2">
    <source>
        <dbReference type="Pfam" id="PF04715"/>
    </source>
</evidence>
<dbReference type="NCBIfam" id="TIGR01824">
    <property type="entry name" value="PabB-clade2"/>
    <property type="match status" value="1"/>
</dbReference>
<organism evidence="3 4">
    <name type="scientific">Candidatus Thiothrix phosphatis</name>
    <dbReference type="NCBI Taxonomy" id="3112415"/>
    <lineage>
        <taxon>Bacteria</taxon>
        <taxon>Pseudomonadati</taxon>
        <taxon>Pseudomonadota</taxon>
        <taxon>Gammaproteobacteria</taxon>
        <taxon>Thiotrichales</taxon>
        <taxon>Thiotrichaceae</taxon>
        <taxon>Thiothrix</taxon>
    </lineage>
</organism>
<dbReference type="PANTHER" id="PTHR11236">
    <property type="entry name" value="AMINOBENZOATE/ANTHRANILATE SYNTHASE"/>
    <property type="match status" value="1"/>
</dbReference>
<dbReference type="InterPro" id="IPR005801">
    <property type="entry name" value="ADC_synthase"/>
</dbReference>
<reference evidence="3 4" key="2">
    <citation type="submission" date="2024-01" db="EMBL/GenBank/DDBJ databases">
        <authorList>
            <person name="Xie X."/>
        </authorList>
    </citation>
    <scope>NUCLEOTIDE SEQUENCE [LARGE SCALE GENOMIC DNA]</scope>
    <source>
        <strain evidence="3">SCUT-1</strain>
    </source>
</reference>
<reference evidence="4" key="1">
    <citation type="submission" date="2023-07" db="EMBL/GenBank/DDBJ databases">
        <title>The carbon used by Thiothrix.</title>
        <authorList>
            <person name="Chen L."/>
        </authorList>
    </citation>
    <scope>NUCLEOTIDE SEQUENCE [LARGE SCALE GENOMIC DNA]</scope>
</reference>
<dbReference type="PRINTS" id="PR00095">
    <property type="entry name" value="ANTSNTHASEI"/>
</dbReference>
<dbReference type="InterPro" id="IPR010118">
    <property type="entry name" value="Para-NH2Bz/anthranilate_synth"/>
</dbReference>
<proteinExistence type="predicted"/>
<dbReference type="EC" id="2.6.1.85" evidence="3"/>
<evidence type="ECO:0000259" key="1">
    <source>
        <dbReference type="Pfam" id="PF00425"/>
    </source>
</evidence>
<dbReference type="Pfam" id="PF04715">
    <property type="entry name" value="Anth_synt_I_N"/>
    <property type="match status" value="1"/>
</dbReference>
<sequence length="445" mass="49563">MLTKVFTGGHDLLALHEQNPTRYPFLLESVSTSPHARYSLLFAFPQESLRLDTLGEESFCKRLDTAWLAAGKAFSPTTMTELPFRGGWFLYLGYELAGQLEPTLQLPEEQGHLPIAIAVRIPAAIIVDHHHHETVLLAEEGFNIEFERMVEDFLKYGQSSPVDISDLGSITLWEEPPEQFTNGIGRIRRYIAAGDVFQVNLSRAWRAELATEQKPTNIYRSLRAANPAPFACLADFGSFAIISSSPERLVRVNDGVVETRPIAGTRPRGDNPVRDQELLRELIGHPKERAEHIMLIDLERNDLGRICEYGTVAVNELMVVESYQHVHHIVSNVRGKLKAGATPGQVIRAVFPGGTITGCPKVRCMEIIAELEQTGRGVYTGSVGYLNHNGDMDLNILIRTMTLQGNSLSFRTGAGIVMDSVPLNELKETRHKARGLLRAIRHDLD</sequence>
<evidence type="ECO:0000313" key="3">
    <source>
        <dbReference type="EMBL" id="MEB4590350.1"/>
    </source>
</evidence>
<dbReference type="GO" id="GO:0046820">
    <property type="term" value="F:4-amino-4-deoxychorismate synthase activity"/>
    <property type="evidence" value="ECO:0007669"/>
    <property type="project" value="UniProtKB-EC"/>
</dbReference>
<evidence type="ECO:0000313" key="4">
    <source>
        <dbReference type="Proteomes" id="UP001308005"/>
    </source>
</evidence>
<keyword evidence="3" id="KW-0808">Transferase</keyword>
<keyword evidence="4" id="KW-1185">Reference proteome</keyword>